<dbReference type="AlphaFoldDB" id="R0JGD6"/>
<accession>R0JGD6</accession>
<dbReference type="EMBL" id="KB744088">
    <property type="protein sequence ID" value="EOA96041.1"/>
    <property type="molecule type" value="Genomic_DNA"/>
</dbReference>
<proteinExistence type="predicted"/>
<evidence type="ECO:0000256" key="1">
    <source>
        <dbReference type="SAM" id="MobiDB-lite"/>
    </source>
</evidence>
<protein>
    <submittedName>
        <fullName evidence="2">Uncharacterized protein</fullName>
    </submittedName>
</protein>
<feature type="region of interest" description="Disordered" evidence="1">
    <location>
        <begin position="492"/>
        <end position="520"/>
    </location>
</feature>
<dbReference type="Proteomes" id="UP000296049">
    <property type="component" value="Unassembled WGS sequence"/>
</dbReference>
<evidence type="ECO:0000313" key="2">
    <source>
        <dbReference type="EMBL" id="EOA96041.1"/>
    </source>
</evidence>
<keyword evidence="3" id="KW-1185">Reference proteome</keyword>
<gene>
    <name evidence="2" type="ORF">Anapl_03892</name>
</gene>
<sequence>MKYYSHKLISTENISARVPNFPSNTEARTQETLAASRKTIGVRKQQKYHGTYLTAQPAAERNGNNALEAVAEHNGDFSQLGAAFPTRKMNAEQQEEGEDGFGFAAGDDSSIRHAPHAAGSRLQVEGEIAFLSSTRDWLHEGAGIQQKYLGTLIIINYEDLHNQHTLPSNILVKKSMRTDVTWSIFGTLQNQGTHFCEFNFKGNLDEVFVGYQSYVRDAPAKQKALRVPQLQYTVTRHVSSKSRFLETTQSVRSSAFWKELSPRFIAPSVSSPEKSFLFHTSLRCRSWRQAKGQSSTTTGASCAKGSVSRQYVQLISILVTALKELWQTDEAGLPLVDTEVTLSLDIPFVRVSLRLCCHRGDGNQAHQPDLVCMTLAEIPEEESPGRLPARMASPKQAFGHLPTRGRCSPSNHPISTFSSQGRPTGKSALAFVLGGEKIPAGRADSLWNAYFQQTLQGQEESKEQKVQIKKQTFSAIQKPRAIICLSCHTHQQRHSGRPVKPNTNRSPTITAFHVKSGQAN</sequence>
<name>R0JGD6_ANAPL</name>
<reference evidence="3" key="1">
    <citation type="journal article" date="2013" name="Nat. Genet.">
        <title>The duck genome and transcriptome provide insight into an avian influenza virus reservoir species.</title>
        <authorList>
            <person name="Huang Y."/>
            <person name="Li Y."/>
            <person name="Burt D.W."/>
            <person name="Chen H."/>
            <person name="Zhang Y."/>
            <person name="Qian W."/>
            <person name="Kim H."/>
            <person name="Gan S."/>
            <person name="Zhao Y."/>
            <person name="Li J."/>
            <person name="Yi K."/>
            <person name="Feng H."/>
            <person name="Zhu P."/>
            <person name="Li B."/>
            <person name="Liu Q."/>
            <person name="Fairley S."/>
            <person name="Magor K.E."/>
            <person name="Du Z."/>
            <person name="Hu X."/>
            <person name="Goodman L."/>
            <person name="Tafer H."/>
            <person name="Vignal A."/>
            <person name="Lee T."/>
            <person name="Kim K.W."/>
            <person name="Sheng Z."/>
            <person name="An Y."/>
            <person name="Searle S."/>
            <person name="Herrero J."/>
            <person name="Groenen M.A."/>
            <person name="Crooijmans R.P."/>
            <person name="Faraut T."/>
            <person name="Cai Q."/>
            <person name="Webster R.G."/>
            <person name="Aldridge J.R."/>
            <person name="Warren W.C."/>
            <person name="Bartschat S."/>
            <person name="Kehr S."/>
            <person name="Marz M."/>
            <person name="Stadler P.F."/>
            <person name="Smith J."/>
            <person name="Kraus R.H."/>
            <person name="Zhao Y."/>
            <person name="Ren L."/>
            <person name="Fei J."/>
            <person name="Morisson M."/>
            <person name="Kaiser P."/>
            <person name="Griffin D.K."/>
            <person name="Rao M."/>
            <person name="Pitel F."/>
            <person name="Wang J."/>
            <person name="Li N."/>
        </authorList>
    </citation>
    <scope>NUCLEOTIDE SEQUENCE [LARGE SCALE GENOMIC DNA]</scope>
</reference>
<evidence type="ECO:0000313" key="3">
    <source>
        <dbReference type="Proteomes" id="UP000296049"/>
    </source>
</evidence>
<organism evidence="2 3">
    <name type="scientific">Anas platyrhynchos</name>
    <name type="common">Mallard</name>
    <name type="synonym">Anas boschas</name>
    <dbReference type="NCBI Taxonomy" id="8839"/>
    <lineage>
        <taxon>Eukaryota</taxon>
        <taxon>Metazoa</taxon>
        <taxon>Chordata</taxon>
        <taxon>Craniata</taxon>
        <taxon>Vertebrata</taxon>
        <taxon>Euteleostomi</taxon>
        <taxon>Archelosauria</taxon>
        <taxon>Archosauria</taxon>
        <taxon>Dinosauria</taxon>
        <taxon>Saurischia</taxon>
        <taxon>Theropoda</taxon>
        <taxon>Coelurosauria</taxon>
        <taxon>Aves</taxon>
        <taxon>Neognathae</taxon>
        <taxon>Galloanserae</taxon>
        <taxon>Anseriformes</taxon>
        <taxon>Anatidae</taxon>
        <taxon>Anatinae</taxon>
        <taxon>Anas</taxon>
    </lineage>
</organism>